<reference evidence="1" key="1">
    <citation type="submission" date="2021-11" db="EMBL/GenBank/DDBJ databases">
        <title>Isoprene-degrading acetogen.</title>
        <authorList>
            <person name="Yang Y."/>
            <person name="Jin H."/>
            <person name="Yan J."/>
        </authorList>
    </citation>
    <scope>NUCLEOTIDE SEQUENCE</scope>
    <source>
        <strain evidence="1">Berkeley</strain>
    </source>
</reference>
<evidence type="ECO:0000313" key="1">
    <source>
        <dbReference type="EMBL" id="UYO64432.1"/>
    </source>
</evidence>
<dbReference type="EMBL" id="CP087994">
    <property type="protein sequence ID" value="UYO64432.1"/>
    <property type="molecule type" value="Genomic_DNA"/>
</dbReference>
<gene>
    <name evidence="1" type="ORF">LNN31_08415</name>
</gene>
<organism evidence="1 2">
    <name type="scientific">Acetobacterium wieringae</name>
    <dbReference type="NCBI Taxonomy" id="52694"/>
    <lineage>
        <taxon>Bacteria</taxon>
        <taxon>Bacillati</taxon>
        <taxon>Bacillota</taxon>
        <taxon>Clostridia</taxon>
        <taxon>Eubacteriales</taxon>
        <taxon>Eubacteriaceae</taxon>
        <taxon>Acetobacterium</taxon>
    </lineage>
</organism>
<protein>
    <submittedName>
        <fullName evidence="1">Uncharacterized protein</fullName>
    </submittedName>
</protein>
<proteinExistence type="predicted"/>
<dbReference type="Proteomes" id="UP001163550">
    <property type="component" value="Chromosome"/>
</dbReference>
<dbReference type="RefSeq" id="WP_228878069.1">
    <property type="nucleotide sequence ID" value="NZ_CABIIK010000003.1"/>
</dbReference>
<keyword evidence="2" id="KW-1185">Reference proteome</keyword>
<sequence length="91" mass="10273">MKSEAKIKGVYLGLPKCNGDALLKDFRADKICGKNQVVLGEIGERRKVTVCLIKEAINNGENVLFIDPKLEYEKVQDIDFNILIYEEEGDL</sequence>
<evidence type="ECO:0000313" key="2">
    <source>
        <dbReference type="Proteomes" id="UP001163550"/>
    </source>
</evidence>
<name>A0ABY6HIQ8_9FIRM</name>
<accession>A0ABY6HIQ8</accession>